<dbReference type="EC" id="2.5.1.18" evidence="1"/>
<dbReference type="PANTHER" id="PTHR11260">
    <property type="entry name" value="GLUTATHIONE S-TRANSFERASE, GST, SUPERFAMILY, GST DOMAIN CONTAINING"/>
    <property type="match status" value="1"/>
</dbReference>
<keyword evidence="1" id="KW-0963">Cytoplasm</keyword>
<proteinExistence type="inferred from homology"/>
<dbReference type="AlphaFoldDB" id="A0A7G2E4K1"/>
<accession>A0A7G2E4K1</accession>
<dbReference type="GO" id="GO:0005829">
    <property type="term" value="C:cytosol"/>
    <property type="evidence" value="ECO:0007669"/>
    <property type="project" value="UniProtKB-SubCell"/>
</dbReference>
<evidence type="ECO:0000256" key="1">
    <source>
        <dbReference type="RuleBase" id="RU369102"/>
    </source>
</evidence>
<dbReference type="CDD" id="cd03185">
    <property type="entry name" value="GST_C_Tau"/>
    <property type="match status" value="2"/>
</dbReference>
<protein>
    <recommendedName>
        <fullName evidence="1">Glutathione S-transferase</fullName>
        <ecNumber evidence="1">2.5.1.18</ecNumber>
    </recommendedName>
</protein>
<dbReference type="SUPFAM" id="SSF47616">
    <property type="entry name" value="GST C-terminal domain-like"/>
    <property type="match status" value="2"/>
</dbReference>
<reference evidence="3 4" key="1">
    <citation type="submission" date="2020-09" db="EMBL/GenBank/DDBJ databases">
        <authorList>
            <person name="Ashkenazy H."/>
        </authorList>
    </citation>
    <scope>NUCLEOTIDE SEQUENCE [LARGE SCALE GENOMIC DNA]</scope>
    <source>
        <strain evidence="4">cv. Cdm-0</strain>
    </source>
</reference>
<dbReference type="InterPro" id="IPR045074">
    <property type="entry name" value="GST_C_Tau"/>
</dbReference>
<name>A0A7G2E4K1_ARATH</name>
<dbReference type="InterPro" id="IPR045073">
    <property type="entry name" value="Omega/Tau-like"/>
</dbReference>
<dbReference type="GO" id="GO:0004364">
    <property type="term" value="F:glutathione transferase activity"/>
    <property type="evidence" value="ECO:0007669"/>
    <property type="project" value="UniProtKB-UniRule"/>
</dbReference>
<sequence length="197" mass="21459">MALLEETFQECSKGRGFFGGENIGFIDIGFGSMLGPLTVLEKFTGVKFIHPENTPGLFHWADRFYAHEAVKPVMPDIEKLLFESIDAVAGAKDDAARMTLAGNLMENLAALEEAFQKSSKGGDFFGGGNIGFVDITVGAIVGPISVIEAFSGVKFLRPDTTPGLIQWAEKFRAHEAVKPYMPTVAEFIEFAKKKFSV</sequence>
<dbReference type="Gene3D" id="1.20.1050.10">
    <property type="match status" value="2"/>
</dbReference>
<organism evidence="3 4">
    <name type="scientific">Arabidopsis thaliana</name>
    <name type="common">Mouse-ear cress</name>
    <dbReference type="NCBI Taxonomy" id="3702"/>
    <lineage>
        <taxon>Eukaryota</taxon>
        <taxon>Viridiplantae</taxon>
        <taxon>Streptophyta</taxon>
        <taxon>Embryophyta</taxon>
        <taxon>Tracheophyta</taxon>
        <taxon>Spermatophyta</taxon>
        <taxon>Magnoliopsida</taxon>
        <taxon>eudicotyledons</taxon>
        <taxon>Gunneridae</taxon>
        <taxon>Pentapetalae</taxon>
        <taxon>rosids</taxon>
        <taxon>malvids</taxon>
        <taxon>Brassicales</taxon>
        <taxon>Brassicaceae</taxon>
        <taxon>Camelineae</taxon>
        <taxon>Arabidopsis</taxon>
    </lineage>
</organism>
<gene>
    <name evidence="3" type="ORF">AT9943_LOCUS5095</name>
</gene>
<dbReference type="InterPro" id="IPR036282">
    <property type="entry name" value="Glutathione-S-Trfase_C_sf"/>
</dbReference>
<evidence type="ECO:0000313" key="3">
    <source>
        <dbReference type="EMBL" id="CAD5316787.1"/>
    </source>
</evidence>
<keyword evidence="1" id="KW-0808">Transferase</keyword>
<feature type="domain" description="GST C-terminal" evidence="2">
    <location>
        <begin position="54"/>
        <end position="195"/>
    </location>
</feature>
<dbReference type="EMBL" id="LR881466">
    <property type="protein sequence ID" value="CAD5316787.1"/>
    <property type="molecule type" value="Genomic_DNA"/>
</dbReference>
<evidence type="ECO:0000313" key="4">
    <source>
        <dbReference type="Proteomes" id="UP000516314"/>
    </source>
</evidence>
<comment type="catalytic activity">
    <reaction evidence="1">
        <text>RX + glutathione = an S-substituted glutathione + a halide anion + H(+)</text>
        <dbReference type="Rhea" id="RHEA:16437"/>
        <dbReference type="ChEBI" id="CHEBI:15378"/>
        <dbReference type="ChEBI" id="CHEBI:16042"/>
        <dbReference type="ChEBI" id="CHEBI:17792"/>
        <dbReference type="ChEBI" id="CHEBI:57925"/>
        <dbReference type="ChEBI" id="CHEBI:90779"/>
        <dbReference type="EC" id="2.5.1.18"/>
    </reaction>
</comment>
<comment type="similarity">
    <text evidence="1">Belongs to the GST superfamily.</text>
</comment>
<dbReference type="PROSITE" id="PS50405">
    <property type="entry name" value="GST_CTER"/>
    <property type="match status" value="1"/>
</dbReference>
<comment type="subcellular location">
    <subcellularLocation>
        <location evidence="1">Cytoplasm</location>
        <location evidence="1">Cytosol</location>
    </subcellularLocation>
</comment>
<dbReference type="InterPro" id="IPR010987">
    <property type="entry name" value="Glutathione-S-Trfase_C-like"/>
</dbReference>
<comment type="function">
    <text evidence="1">Is involved in the conjugation of reduced glutathione to a wide number of exogenous and endogenous hydrophobic electrophiles.</text>
</comment>
<dbReference type="GO" id="GO:0006749">
    <property type="term" value="P:glutathione metabolic process"/>
    <property type="evidence" value="ECO:0007669"/>
    <property type="project" value="InterPro"/>
</dbReference>
<dbReference type="Proteomes" id="UP000516314">
    <property type="component" value="Chromosome 1"/>
</dbReference>
<evidence type="ECO:0000259" key="2">
    <source>
        <dbReference type="PROSITE" id="PS50405"/>
    </source>
</evidence>
<dbReference type="PANTHER" id="PTHR11260:SF564">
    <property type="entry name" value="GLUTATHIONE S-TRANSFERASE U12"/>
    <property type="match status" value="1"/>
</dbReference>